<dbReference type="EMBL" id="JOWA01000086">
    <property type="protein sequence ID" value="KEZ44975.1"/>
    <property type="molecule type" value="Genomic_DNA"/>
</dbReference>
<dbReference type="OMA" id="RHMRFNT"/>
<dbReference type="SUPFAM" id="SSF51905">
    <property type="entry name" value="FAD/NAD(P)-binding domain"/>
    <property type="match status" value="3"/>
</dbReference>
<dbReference type="PANTHER" id="PTHR42877">
    <property type="entry name" value="L-ORNITHINE N(5)-MONOOXYGENASE-RELATED"/>
    <property type="match status" value="1"/>
</dbReference>
<dbReference type="InterPro" id="IPR036188">
    <property type="entry name" value="FAD/NAD-bd_sf"/>
</dbReference>
<evidence type="ECO:0000313" key="3">
    <source>
        <dbReference type="Proteomes" id="UP000028545"/>
    </source>
</evidence>
<dbReference type="InterPro" id="IPR051209">
    <property type="entry name" value="FAD-bind_Monooxygenase_sf"/>
</dbReference>
<dbReference type="PRINTS" id="PR00469">
    <property type="entry name" value="PNDRDTASEII"/>
</dbReference>
<reference evidence="2 3" key="1">
    <citation type="journal article" date="2014" name="Genome Announc.">
        <title>Draft genome sequence of the pathogenic fungus Scedosporium apiospermum.</title>
        <authorList>
            <person name="Vandeputte P."/>
            <person name="Ghamrawi S."/>
            <person name="Rechenmann M."/>
            <person name="Iltis A."/>
            <person name="Giraud S."/>
            <person name="Fleury M."/>
            <person name="Thornton C."/>
            <person name="Delhaes L."/>
            <person name="Meyer W."/>
            <person name="Papon N."/>
            <person name="Bouchara J.P."/>
        </authorList>
    </citation>
    <scope>NUCLEOTIDE SEQUENCE [LARGE SCALE GENOMIC DNA]</scope>
    <source>
        <strain evidence="2 3">IHEM 14462</strain>
    </source>
</reference>
<name>A0A084GCB3_PSEDA</name>
<dbReference type="OrthoDB" id="74360at2759"/>
<dbReference type="GeneID" id="27721430"/>
<accession>A0A084GCB3</accession>
<evidence type="ECO:0000256" key="1">
    <source>
        <dbReference type="ARBA" id="ARBA00010139"/>
    </source>
</evidence>
<dbReference type="PANTHER" id="PTHR42877:SF7">
    <property type="entry name" value="FLAVIN-BINDING MONOOXYGENASE-RELATED"/>
    <property type="match status" value="1"/>
</dbReference>
<gene>
    <name evidence="2" type="ORF">SAPIO_CDS2358</name>
</gene>
<dbReference type="RefSeq" id="XP_016644774.1">
    <property type="nucleotide sequence ID" value="XM_016785398.1"/>
</dbReference>
<dbReference type="KEGG" id="sapo:SAPIO_CDS2358"/>
<comment type="caution">
    <text evidence="2">The sequence shown here is derived from an EMBL/GenBank/DDBJ whole genome shotgun (WGS) entry which is preliminary data.</text>
</comment>
<sequence>MHASSSSPAAFQNSGGSAADAKRRVVENFRPMRVIVIGAGFSGIYCGVRIPERLRNVSLTIYEKNSGVGGTWYENRYPGCACDIPAHSYQYTFAPNPDWSRFYAPAAEICAYLKSVVQRYSVDRFIKPLHKVIDARWDGATSQWHVTVENLKTGEIVIDKADVVISARGTLNEKSWPDIPGLSDMKIPIMHSAAWDDSVDFRNKKIGIVGGGSSAIQIIPNLQRVPGAQLSCFIRSKTWISRPFGDSVMKTLGIENTDFSPEQRKRFATDAEHYLNFRTIIERDGNSIHDLTLKGSAKQKLAQDDFRALMKEKLATKPHILESLLPNFGVGCRRLTPGPGYLEALSEDNVDFINKPISKATDTALVLRNGEKKELDILVCATGFQTSAPPPFPVTGRNGQTMQQKFEPYPETYLSLATDGFPNYFMMLGPNAAIGTGPLTTMIERTGDYIIKCIRKLQKEGISSMEPKAARVDDFSRIIDEYFKDTIYLDDCSSWYKSKGGRGDRITGVWPGSALHAMETLRSPRWEDFDYVYAGDKDGVESNRLAWLGDGWSAPQIDPRAGELAHFLQPGLIDIPAEPFPEDTVEFRQLAFSH</sequence>
<evidence type="ECO:0000313" key="2">
    <source>
        <dbReference type="EMBL" id="KEZ44975.1"/>
    </source>
</evidence>
<dbReference type="Proteomes" id="UP000028545">
    <property type="component" value="Unassembled WGS sequence"/>
</dbReference>
<dbReference type="Pfam" id="PF13450">
    <property type="entry name" value="NAD_binding_8"/>
    <property type="match status" value="1"/>
</dbReference>
<dbReference type="Gene3D" id="3.50.50.60">
    <property type="entry name" value="FAD/NAD(P)-binding domain"/>
    <property type="match status" value="2"/>
</dbReference>
<comment type="similarity">
    <text evidence="1">Belongs to the FAD-binding monooxygenase family.</text>
</comment>
<dbReference type="HOGENOM" id="CLU_006937_6_1_1"/>
<organism evidence="2 3">
    <name type="scientific">Pseudallescheria apiosperma</name>
    <name type="common">Scedosporium apiospermum</name>
    <dbReference type="NCBI Taxonomy" id="563466"/>
    <lineage>
        <taxon>Eukaryota</taxon>
        <taxon>Fungi</taxon>
        <taxon>Dikarya</taxon>
        <taxon>Ascomycota</taxon>
        <taxon>Pezizomycotina</taxon>
        <taxon>Sordariomycetes</taxon>
        <taxon>Hypocreomycetidae</taxon>
        <taxon>Microascales</taxon>
        <taxon>Microascaceae</taxon>
        <taxon>Scedosporium</taxon>
    </lineage>
</organism>
<protein>
    <submittedName>
        <fullName evidence="2">Uncharacterized protein</fullName>
    </submittedName>
</protein>
<dbReference type="AlphaFoldDB" id="A0A084GCB3"/>
<dbReference type="VEuPathDB" id="FungiDB:SAPIO_CDS2358"/>
<proteinExistence type="inferred from homology"/>
<keyword evidence="3" id="KW-1185">Reference proteome</keyword>